<sequence length="307" mass="34350">MLLHYPLPLSFDSCGEATTTRRIPDTLSCTATVSRVNTLASDSTVRPGHHSASVLSAAEGLRRLRSDWRLPSDLWIDGIPQIFVGFCFQLNRSLYQPGRASALAVVIQGRGGITSDTALPTLENIVVLPSRCIAKAPVLRVESEFTTVDSNWVERCCGSNTLLPFYEPEYVDLGRAEEIDEDLDLEQSNLRPREKLQLKGADRDRFDYIVSLSERYDFDRGTLKDFYNLIKDSAVRDRPKYARGTEGFIRKNKSLFYRAIPAMSARTKSDRMTTARTASSRARLESENTPPSSASLTSSLKHMRSTS</sequence>
<evidence type="ECO:0000313" key="3">
    <source>
        <dbReference type="EMBL" id="ORY21691.1"/>
    </source>
</evidence>
<organism evidence="3 4">
    <name type="scientific">Naematelia encephala</name>
    <dbReference type="NCBI Taxonomy" id="71784"/>
    <lineage>
        <taxon>Eukaryota</taxon>
        <taxon>Fungi</taxon>
        <taxon>Dikarya</taxon>
        <taxon>Basidiomycota</taxon>
        <taxon>Agaricomycotina</taxon>
        <taxon>Tremellomycetes</taxon>
        <taxon>Tremellales</taxon>
        <taxon>Naemateliaceae</taxon>
        <taxon>Naematelia</taxon>
    </lineage>
</organism>
<protein>
    <recommendedName>
        <fullName evidence="2">BRCT domain-containing protein</fullName>
    </recommendedName>
</protein>
<dbReference type="InterPro" id="IPR001357">
    <property type="entry name" value="BRCT_dom"/>
</dbReference>
<keyword evidence="4" id="KW-1185">Reference proteome</keyword>
<accession>A0A1Y2AGK6</accession>
<dbReference type="PROSITE" id="PS50172">
    <property type="entry name" value="BRCT"/>
    <property type="match status" value="1"/>
</dbReference>
<reference evidence="3 4" key="1">
    <citation type="submission" date="2016-07" db="EMBL/GenBank/DDBJ databases">
        <title>Pervasive Adenine N6-methylation of Active Genes in Fungi.</title>
        <authorList>
            <consortium name="DOE Joint Genome Institute"/>
            <person name="Mondo S.J."/>
            <person name="Dannebaum R.O."/>
            <person name="Kuo R.C."/>
            <person name="Labutti K."/>
            <person name="Haridas S."/>
            <person name="Kuo A."/>
            <person name="Salamov A."/>
            <person name="Ahrendt S.R."/>
            <person name="Lipzen A."/>
            <person name="Sullivan W."/>
            <person name="Andreopoulos W.B."/>
            <person name="Clum A."/>
            <person name="Lindquist E."/>
            <person name="Daum C."/>
            <person name="Ramamoorthy G.K."/>
            <person name="Gryganskyi A."/>
            <person name="Culley D."/>
            <person name="Magnuson J.K."/>
            <person name="James T.Y."/>
            <person name="O'Malley M.A."/>
            <person name="Stajich J.E."/>
            <person name="Spatafora J.W."/>
            <person name="Visel A."/>
            <person name="Grigoriev I.V."/>
        </authorList>
    </citation>
    <scope>NUCLEOTIDE SEQUENCE [LARGE SCALE GENOMIC DNA]</scope>
    <source>
        <strain evidence="3 4">68-887.2</strain>
    </source>
</reference>
<feature type="region of interest" description="Disordered" evidence="1">
    <location>
        <begin position="267"/>
        <end position="307"/>
    </location>
</feature>
<evidence type="ECO:0000256" key="1">
    <source>
        <dbReference type="SAM" id="MobiDB-lite"/>
    </source>
</evidence>
<name>A0A1Y2AGK6_9TREE</name>
<dbReference type="EMBL" id="MCFC01000106">
    <property type="protein sequence ID" value="ORY21691.1"/>
    <property type="molecule type" value="Genomic_DNA"/>
</dbReference>
<dbReference type="AlphaFoldDB" id="A0A1Y2AGK6"/>
<gene>
    <name evidence="3" type="ORF">BCR39DRAFT_52238</name>
</gene>
<dbReference type="Proteomes" id="UP000193986">
    <property type="component" value="Unassembled WGS sequence"/>
</dbReference>
<feature type="domain" description="BRCT" evidence="2">
    <location>
        <begin position="78"/>
        <end position="170"/>
    </location>
</feature>
<dbReference type="InParanoid" id="A0A1Y2AGK6"/>
<proteinExistence type="predicted"/>
<comment type="caution">
    <text evidence="3">The sequence shown here is derived from an EMBL/GenBank/DDBJ whole genome shotgun (WGS) entry which is preliminary data.</text>
</comment>
<evidence type="ECO:0000259" key="2">
    <source>
        <dbReference type="PROSITE" id="PS50172"/>
    </source>
</evidence>
<evidence type="ECO:0000313" key="4">
    <source>
        <dbReference type="Proteomes" id="UP000193986"/>
    </source>
</evidence>
<feature type="compositionally biased region" description="Low complexity" evidence="1">
    <location>
        <begin position="289"/>
        <end position="300"/>
    </location>
</feature>